<evidence type="ECO:0000259" key="5">
    <source>
        <dbReference type="SMART" id="SM00849"/>
    </source>
</evidence>
<keyword evidence="4" id="KW-0862">Zinc</keyword>
<dbReference type="InterPro" id="IPR051453">
    <property type="entry name" value="MBL_Glyoxalase_II"/>
</dbReference>
<proteinExistence type="predicted"/>
<dbReference type="InterPro" id="IPR036866">
    <property type="entry name" value="RibonucZ/Hydroxyglut_hydro"/>
</dbReference>
<name>A0A084U4N2_MALIO</name>
<gene>
    <name evidence="6" type="ORF">P271_783</name>
</gene>
<dbReference type="SUPFAM" id="SSF56281">
    <property type="entry name" value="Metallo-hydrolase/oxidoreductase"/>
    <property type="match status" value="1"/>
</dbReference>
<organism evidence="6 7">
    <name type="scientific">Malacoplasma iowae DK-CPA</name>
    <dbReference type="NCBI Taxonomy" id="1394179"/>
    <lineage>
        <taxon>Bacteria</taxon>
        <taxon>Bacillati</taxon>
        <taxon>Mycoplasmatota</taxon>
        <taxon>Mycoplasmoidales</taxon>
        <taxon>Mycoplasmoidaceae</taxon>
        <taxon>Malacoplasma</taxon>
    </lineage>
</organism>
<evidence type="ECO:0000256" key="3">
    <source>
        <dbReference type="ARBA" id="ARBA00022801"/>
    </source>
</evidence>
<dbReference type="PANTHER" id="PTHR46233">
    <property type="entry name" value="HYDROXYACYLGLUTATHIONE HYDROLASE GLOC"/>
    <property type="match status" value="1"/>
</dbReference>
<keyword evidence="7" id="KW-1185">Reference proteome</keyword>
<dbReference type="CDD" id="cd06262">
    <property type="entry name" value="metallo-hydrolase-like_MBL-fold"/>
    <property type="match status" value="1"/>
</dbReference>
<dbReference type="EMBL" id="AWQU01000047">
    <property type="protein sequence ID" value="KFB07918.1"/>
    <property type="molecule type" value="Genomic_DNA"/>
</dbReference>
<dbReference type="PANTHER" id="PTHR46233:SF3">
    <property type="entry name" value="HYDROXYACYLGLUTATHIONE HYDROLASE GLOC"/>
    <property type="match status" value="1"/>
</dbReference>
<evidence type="ECO:0000256" key="4">
    <source>
        <dbReference type="ARBA" id="ARBA00022833"/>
    </source>
</evidence>
<dbReference type="RefSeq" id="WP_036451353.1">
    <property type="nucleotide sequence ID" value="NZ_AWQU01000047.1"/>
</dbReference>
<keyword evidence="3" id="KW-0378">Hydrolase</keyword>
<dbReference type="InterPro" id="IPR001279">
    <property type="entry name" value="Metallo-B-lactamas"/>
</dbReference>
<feature type="domain" description="Metallo-beta-lactamase" evidence="5">
    <location>
        <begin position="18"/>
        <end position="195"/>
    </location>
</feature>
<comment type="caution">
    <text evidence="6">The sequence shown here is derived from an EMBL/GenBank/DDBJ whole genome shotgun (WGS) entry which is preliminary data.</text>
</comment>
<dbReference type="Proteomes" id="UP000028523">
    <property type="component" value="Unassembled WGS sequence"/>
</dbReference>
<sequence length="224" mass="26346">MKTIIENKVYFVTNQNINNNTYILLNKNSAIVIDISWNYNEVINFLKNRKIDNIALLITHCHFDHIADIDKLLNEYKDLKIYVSKHEGDFITSKHTNRIFKTPIVVDKKYVHYIEDNETLHIFNDDFIIKTIYSPGHSIGSTVYEYENIYFTGDFIFSDAIGRVDLPTSNIDQMVSSIKRFMKLCNKNYLICPGHESFCYAKNLRENNMEIKQVFDVYGDKENE</sequence>
<dbReference type="Gene3D" id="3.60.15.10">
    <property type="entry name" value="Ribonuclease Z/Hydroxyacylglutathione hydrolase-like"/>
    <property type="match status" value="1"/>
</dbReference>
<protein>
    <submittedName>
        <fullName evidence="6">Metallo-beta-lactamase superfamily protein</fullName>
    </submittedName>
</protein>
<evidence type="ECO:0000313" key="7">
    <source>
        <dbReference type="Proteomes" id="UP000028523"/>
    </source>
</evidence>
<dbReference type="GO" id="GO:0016787">
    <property type="term" value="F:hydrolase activity"/>
    <property type="evidence" value="ECO:0007669"/>
    <property type="project" value="UniProtKB-KW"/>
</dbReference>
<evidence type="ECO:0000256" key="1">
    <source>
        <dbReference type="ARBA" id="ARBA00001947"/>
    </source>
</evidence>
<keyword evidence="2" id="KW-0479">Metal-binding</keyword>
<dbReference type="AlphaFoldDB" id="A0A084U4N2"/>
<dbReference type="SMART" id="SM00849">
    <property type="entry name" value="Lactamase_B"/>
    <property type="match status" value="1"/>
</dbReference>
<evidence type="ECO:0000313" key="6">
    <source>
        <dbReference type="EMBL" id="KFB07918.1"/>
    </source>
</evidence>
<dbReference type="GO" id="GO:0046872">
    <property type="term" value="F:metal ion binding"/>
    <property type="evidence" value="ECO:0007669"/>
    <property type="project" value="UniProtKB-KW"/>
</dbReference>
<reference evidence="6 7" key="1">
    <citation type="journal article" date="2014" name="PLoS ONE">
        <title>Reduction of Hydrogen Peroxide Accumulation and Toxicity by a Catalase from Mycoplasma iowae.</title>
        <authorList>
            <person name="Pritchard R.E."/>
            <person name="Prassinos A.J."/>
            <person name="Osborne J.D."/>
            <person name="Raviv Z."/>
            <person name="Balish M.F."/>
        </authorList>
    </citation>
    <scope>NUCLEOTIDE SEQUENCE [LARGE SCALE GENOMIC DNA]</scope>
    <source>
        <strain evidence="6 7">DK-CPA</strain>
    </source>
</reference>
<dbReference type="Pfam" id="PF00753">
    <property type="entry name" value="Lactamase_B"/>
    <property type="match status" value="1"/>
</dbReference>
<evidence type="ECO:0000256" key="2">
    <source>
        <dbReference type="ARBA" id="ARBA00022723"/>
    </source>
</evidence>
<accession>A0A084U4N2</accession>
<comment type="cofactor">
    <cofactor evidence="1">
        <name>Zn(2+)</name>
        <dbReference type="ChEBI" id="CHEBI:29105"/>
    </cofactor>
</comment>